<dbReference type="GO" id="GO:0003735">
    <property type="term" value="F:structural constituent of ribosome"/>
    <property type="evidence" value="ECO:0007669"/>
    <property type="project" value="InterPro"/>
</dbReference>
<dbReference type="InterPro" id="IPR005823">
    <property type="entry name" value="Ribosomal_uL13_bac-type"/>
</dbReference>
<keyword evidence="5" id="KW-0934">Plastid</keyword>
<dbReference type="SUPFAM" id="SSF52161">
    <property type="entry name" value="Ribosomal protein L13"/>
    <property type="match status" value="1"/>
</dbReference>
<dbReference type="GO" id="GO:0017148">
    <property type="term" value="P:negative regulation of translation"/>
    <property type="evidence" value="ECO:0007669"/>
    <property type="project" value="TreeGrafter"/>
</dbReference>
<evidence type="ECO:0000256" key="1">
    <source>
        <dbReference type="ARBA" id="ARBA00006227"/>
    </source>
</evidence>
<dbReference type="HAMAP" id="MF_01366">
    <property type="entry name" value="Ribosomal_uL13"/>
    <property type="match status" value="1"/>
</dbReference>
<dbReference type="EMBL" id="KY499654">
    <property type="protein sequence ID" value="ATN40734.1"/>
    <property type="molecule type" value="Genomic_DNA"/>
</dbReference>
<gene>
    <name evidence="4 5" type="primary">rpl13</name>
</gene>
<dbReference type="GO" id="GO:0006412">
    <property type="term" value="P:translation"/>
    <property type="evidence" value="ECO:0007669"/>
    <property type="project" value="UniProtKB-UniRule"/>
</dbReference>
<keyword evidence="3 4" id="KW-0687">Ribonucleoprotein</keyword>
<dbReference type="CDD" id="cd00392">
    <property type="entry name" value="Ribosomal_L13"/>
    <property type="match status" value="1"/>
</dbReference>
<comment type="subunit">
    <text evidence="4">Part of the 50S ribosomal subunit.</text>
</comment>
<name>A0A2H4MLS3_9STRA</name>
<sequence length="158" mass="17862">MNSLNKTFLPTQNYKNRNWFIIDCKDQSLGRLSTVVASLLKGKTKPHYYPSIDVGDSVILINADSIIVDKDKKHYIVNNPGRPGHALKIKKVSDSLPKFTIERAIKGMLSTTEKKRLMARVRIYNDNNHLHQAQNPIEINVSNIYANSNVGLDKTNSN</sequence>
<dbReference type="GO" id="GO:0003729">
    <property type="term" value="F:mRNA binding"/>
    <property type="evidence" value="ECO:0007669"/>
    <property type="project" value="TreeGrafter"/>
</dbReference>
<reference evidence="5" key="1">
    <citation type="submission" date="2017-01" db="EMBL/GenBank/DDBJ databases">
        <title>The complete chloroplast genome of Gomphoneis minuta var. cassieae.</title>
        <authorList>
            <person name="Novis P.M."/>
            <person name="Winkworth R.C."/>
            <person name="McLenachan P.A."/>
        </authorList>
    </citation>
    <scope>NUCLEOTIDE SEQUENCE</scope>
</reference>
<keyword evidence="2 4" id="KW-0689">Ribosomal protein</keyword>
<dbReference type="PANTHER" id="PTHR11545:SF41">
    <property type="entry name" value="50S RIBOSOMAL PROTEIN L13, CHLOROPLASTIC"/>
    <property type="match status" value="1"/>
</dbReference>
<organism evidence="5">
    <name type="scientific">Gomphoneis minuta var. cassieae</name>
    <dbReference type="NCBI Taxonomy" id="1142141"/>
    <lineage>
        <taxon>Eukaryota</taxon>
        <taxon>Sar</taxon>
        <taxon>Stramenopiles</taxon>
        <taxon>Ochrophyta</taxon>
        <taxon>Bacillariophyta</taxon>
        <taxon>Bacillariophyceae</taxon>
        <taxon>Bacillariophycidae</taxon>
        <taxon>Cymbellales</taxon>
        <taxon>Gomphonemataceae</taxon>
        <taxon>Gomphoneis</taxon>
    </lineage>
</organism>
<dbReference type="Gene3D" id="3.90.1180.10">
    <property type="entry name" value="Ribosomal protein L13"/>
    <property type="match status" value="1"/>
</dbReference>
<dbReference type="AlphaFoldDB" id="A0A2H4MLS3"/>
<accession>A0A2H4MLS3</accession>
<dbReference type="NCBIfam" id="TIGR01066">
    <property type="entry name" value="rplM_bact"/>
    <property type="match status" value="1"/>
</dbReference>
<protein>
    <recommendedName>
        <fullName evidence="4">Large ribosomal subunit protein uL13c</fullName>
    </recommendedName>
</protein>
<dbReference type="Pfam" id="PF00572">
    <property type="entry name" value="Ribosomal_L13"/>
    <property type="match status" value="1"/>
</dbReference>
<evidence type="ECO:0000256" key="4">
    <source>
        <dbReference type="HAMAP-Rule" id="MF_01366"/>
    </source>
</evidence>
<dbReference type="PIRSF" id="PIRSF002181">
    <property type="entry name" value="Ribosomal_L13"/>
    <property type="match status" value="1"/>
</dbReference>
<dbReference type="PANTHER" id="PTHR11545">
    <property type="entry name" value="RIBOSOMAL PROTEIN L13"/>
    <property type="match status" value="1"/>
</dbReference>
<evidence type="ECO:0000256" key="2">
    <source>
        <dbReference type="ARBA" id="ARBA00022980"/>
    </source>
</evidence>
<comment type="subcellular location">
    <subcellularLocation>
        <location evidence="4">Plastid</location>
        <location evidence="4">Chloroplast</location>
    </subcellularLocation>
</comment>
<comment type="similarity">
    <text evidence="1 4">Belongs to the universal ribosomal protein uL13 family.</text>
</comment>
<evidence type="ECO:0000256" key="3">
    <source>
        <dbReference type="ARBA" id="ARBA00023274"/>
    </source>
</evidence>
<dbReference type="InterPro" id="IPR036899">
    <property type="entry name" value="Ribosomal_uL13_sf"/>
</dbReference>
<dbReference type="GO" id="GO:0005762">
    <property type="term" value="C:mitochondrial large ribosomal subunit"/>
    <property type="evidence" value="ECO:0007669"/>
    <property type="project" value="TreeGrafter"/>
</dbReference>
<proteinExistence type="inferred from homology"/>
<dbReference type="GO" id="GO:0009507">
    <property type="term" value="C:chloroplast"/>
    <property type="evidence" value="ECO:0007669"/>
    <property type="project" value="UniProtKB-SubCell"/>
</dbReference>
<evidence type="ECO:0000313" key="5">
    <source>
        <dbReference type="EMBL" id="ATN40734.1"/>
    </source>
</evidence>
<dbReference type="InterPro" id="IPR005822">
    <property type="entry name" value="Ribosomal_uL13"/>
</dbReference>
<geneLocation type="chloroplast" evidence="5"/>
<keyword evidence="5" id="KW-0150">Chloroplast</keyword>